<evidence type="ECO:0000313" key="3">
    <source>
        <dbReference type="EMBL" id="KAG2333185.1"/>
    </source>
</evidence>
<dbReference type="PANTHER" id="PTHR44259">
    <property type="entry name" value="OS07G0183000 PROTEIN-RELATED"/>
    <property type="match status" value="1"/>
</dbReference>
<reference evidence="3 4" key="1">
    <citation type="submission" date="2020-02" db="EMBL/GenBank/DDBJ databases">
        <authorList>
            <person name="Ma Q."/>
            <person name="Huang Y."/>
            <person name="Song X."/>
            <person name="Pei D."/>
        </authorList>
    </citation>
    <scope>NUCLEOTIDE SEQUENCE [LARGE SCALE GENOMIC DNA]</scope>
    <source>
        <strain evidence="3">Sxm20200214</strain>
        <tissue evidence="3">Leaf</tissue>
    </source>
</reference>
<keyword evidence="1" id="KW-0812">Transmembrane</keyword>
<dbReference type="PANTHER" id="PTHR44259:SF111">
    <property type="entry name" value="OS04G0167600 PROTEIN"/>
    <property type="match status" value="1"/>
</dbReference>
<proteinExistence type="predicted"/>
<dbReference type="EMBL" id="JAAMPC010000001">
    <property type="protein sequence ID" value="KAG2333185.1"/>
    <property type="molecule type" value="Genomic_DNA"/>
</dbReference>
<keyword evidence="4" id="KW-1185">Reference proteome</keyword>
<dbReference type="OrthoDB" id="642536at2759"/>
<organism evidence="3 4">
    <name type="scientific">Brassica carinata</name>
    <name type="common">Ethiopian mustard</name>
    <name type="synonym">Abyssinian cabbage</name>
    <dbReference type="NCBI Taxonomy" id="52824"/>
    <lineage>
        <taxon>Eukaryota</taxon>
        <taxon>Viridiplantae</taxon>
        <taxon>Streptophyta</taxon>
        <taxon>Embryophyta</taxon>
        <taxon>Tracheophyta</taxon>
        <taxon>Spermatophyta</taxon>
        <taxon>Magnoliopsida</taxon>
        <taxon>eudicotyledons</taxon>
        <taxon>Gunneridae</taxon>
        <taxon>Pentapetalae</taxon>
        <taxon>rosids</taxon>
        <taxon>malvids</taxon>
        <taxon>Brassicales</taxon>
        <taxon>Brassicaceae</taxon>
        <taxon>Brassiceae</taxon>
        <taxon>Brassica</taxon>
    </lineage>
</organism>
<comment type="caution">
    <text evidence="3">The sequence shown here is derived from an EMBL/GenBank/DDBJ whole genome shotgun (WGS) entry which is preliminary data.</text>
</comment>
<dbReference type="AlphaFoldDB" id="A0A8X7WPY1"/>
<evidence type="ECO:0000313" key="4">
    <source>
        <dbReference type="Proteomes" id="UP000886595"/>
    </source>
</evidence>
<keyword evidence="1" id="KW-0472">Membrane</keyword>
<gene>
    <name evidence="3" type="ORF">Bca52824_004365</name>
</gene>
<dbReference type="SUPFAM" id="SSF82171">
    <property type="entry name" value="DPP6 N-terminal domain-like"/>
    <property type="match status" value="1"/>
</dbReference>
<feature type="transmembrane region" description="Helical" evidence="1">
    <location>
        <begin position="20"/>
        <end position="40"/>
    </location>
</feature>
<evidence type="ECO:0000256" key="1">
    <source>
        <dbReference type="SAM" id="Phobius"/>
    </source>
</evidence>
<keyword evidence="1" id="KW-1133">Transmembrane helix</keyword>
<accession>A0A8X7WPY1</accession>
<dbReference type="Pfam" id="PF03478">
    <property type="entry name" value="Beta-prop_KIB1-4"/>
    <property type="match status" value="1"/>
</dbReference>
<dbReference type="Proteomes" id="UP000886595">
    <property type="component" value="Unassembled WGS sequence"/>
</dbReference>
<protein>
    <recommendedName>
        <fullName evidence="2">KIB1-4 beta-propeller domain-containing protein</fullName>
    </recommendedName>
</protein>
<dbReference type="InterPro" id="IPR050942">
    <property type="entry name" value="F-box_BR-signaling"/>
</dbReference>
<dbReference type="InterPro" id="IPR005174">
    <property type="entry name" value="KIB1-4_b-propeller"/>
</dbReference>
<evidence type="ECO:0000259" key="2">
    <source>
        <dbReference type="Pfam" id="PF03478"/>
    </source>
</evidence>
<feature type="domain" description="KIB1-4 beta-propeller" evidence="2">
    <location>
        <begin position="93"/>
        <end position="341"/>
    </location>
</feature>
<name>A0A8X7WPY1_BRACI</name>
<sequence length="372" mass="41716">MLIAPGDVRSLDGSSRETVSVVVLVLVVVVVMMAVVIANVNAIVTSSFMNCAIFLLIRKFVPFLFVSHPSSAQCSDGFRIISPENMVFSGNYQRWICGSTGEYLLTVNVSFPFEVNLQNPFTNTVVSLPPLASFEDIQRLLQFQAISQHSGTLTLIKNFIKKAVSSTSLLDPDWVVLIIHDTDGGKLAFCRRGDKRWTGVESDHHVDDIAFCSGVFFAMDRVGRIYQCELSPNDPKAIPICNSSPFKYDPCKKYFAESDYGKLWVVLQKLDVSDDYDFTTYFEIYEYNSETREWTMVRSLRGKALFLSPQGRCVAVSAGGTGSGGFIKDNSVYFIDGSLSVFEWESKQTKKLYESRFCNCMFWVTPADVLQK</sequence>